<dbReference type="Proteomes" id="UP000596063">
    <property type="component" value="Chromosome"/>
</dbReference>
<dbReference type="RefSeq" id="WP_198569209.1">
    <property type="nucleotide sequence ID" value="NZ_CP066167.1"/>
</dbReference>
<dbReference type="PANTHER" id="PTHR21139:SF42">
    <property type="entry name" value="TRIOSEPHOSPHATE ISOMERASE"/>
    <property type="match status" value="1"/>
</dbReference>
<evidence type="ECO:0000256" key="8">
    <source>
        <dbReference type="ARBA" id="ARBA00022432"/>
    </source>
</evidence>
<comment type="similarity">
    <text evidence="4 13 14">Belongs to the triosephosphate isomerase family.</text>
</comment>
<gene>
    <name evidence="13" type="primary">tpiA</name>
    <name evidence="15" type="ORF">I6N98_15395</name>
</gene>
<feature type="binding site" evidence="13">
    <location>
        <position position="213"/>
    </location>
    <ligand>
        <name>substrate</name>
    </ligand>
</feature>
<evidence type="ECO:0000256" key="7">
    <source>
        <dbReference type="ARBA" id="ARBA00019397"/>
    </source>
</evidence>
<dbReference type="SUPFAM" id="SSF51351">
    <property type="entry name" value="Triosephosphate isomerase (TIM)"/>
    <property type="match status" value="1"/>
</dbReference>
<keyword evidence="10 13" id="KW-0324">Glycolysis</keyword>
<dbReference type="InterPro" id="IPR000652">
    <property type="entry name" value="Triosephosphate_isomerase"/>
</dbReference>
<comment type="pathway">
    <text evidence="3">Carbohydrate metabolism; erythritol degradation.</text>
</comment>
<reference evidence="15 16" key="1">
    <citation type="submission" date="2020-12" db="EMBL/GenBank/DDBJ databases">
        <authorList>
            <person name="Shan Y."/>
        </authorList>
    </citation>
    <scope>NUCLEOTIDE SEQUENCE [LARGE SCALE GENOMIC DNA]</scope>
    <source>
        <strain evidence="16">csc3.9</strain>
    </source>
</reference>
<comment type="function">
    <text evidence="12 13">Involved in the gluconeogenesis. Catalyzes stereospecifically the conversion of dihydroxyacetone phosphate (DHAP) to D-glyceraldehyde-3-phosphate (G3P).</text>
</comment>
<evidence type="ECO:0000256" key="4">
    <source>
        <dbReference type="ARBA" id="ARBA00007422"/>
    </source>
</evidence>
<organism evidence="15 16">
    <name type="scientific">Spongiibacter nanhainus</name>
    <dbReference type="NCBI Taxonomy" id="2794344"/>
    <lineage>
        <taxon>Bacteria</taxon>
        <taxon>Pseudomonadati</taxon>
        <taxon>Pseudomonadota</taxon>
        <taxon>Gammaproteobacteria</taxon>
        <taxon>Cellvibrionales</taxon>
        <taxon>Spongiibacteraceae</taxon>
        <taxon>Spongiibacter</taxon>
    </lineage>
</organism>
<dbReference type="PANTHER" id="PTHR21139">
    <property type="entry name" value="TRIOSEPHOSPHATE ISOMERASE"/>
    <property type="match status" value="1"/>
</dbReference>
<dbReference type="EMBL" id="CP066167">
    <property type="protein sequence ID" value="QQD17710.1"/>
    <property type="molecule type" value="Genomic_DNA"/>
</dbReference>
<dbReference type="CDD" id="cd00311">
    <property type="entry name" value="TIM"/>
    <property type="match status" value="1"/>
</dbReference>
<dbReference type="InterPro" id="IPR022896">
    <property type="entry name" value="TrioseP_Isoase_bac/euk"/>
</dbReference>
<evidence type="ECO:0000256" key="5">
    <source>
        <dbReference type="ARBA" id="ARBA00011738"/>
    </source>
</evidence>
<evidence type="ECO:0000256" key="11">
    <source>
        <dbReference type="ARBA" id="ARBA00023235"/>
    </source>
</evidence>
<dbReference type="GO" id="GO:0004807">
    <property type="term" value="F:triose-phosphate isomerase activity"/>
    <property type="evidence" value="ECO:0007669"/>
    <property type="project" value="UniProtKB-UniRule"/>
</dbReference>
<evidence type="ECO:0000256" key="6">
    <source>
        <dbReference type="ARBA" id="ARBA00011940"/>
    </source>
</evidence>
<dbReference type="InterPro" id="IPR035990">
    <property type="entry name" value="TIM_sf"/>
</dbReference>
<dbReference type="UniPathway" id="UPA00138"/>
<dbReference type="AlphaFoldDB" id="A0A7T4QZJ3"/>
<dbReference type="EC" id="5.3.1.1" evidence="6 13"/>
<evidence type="ECO:0000256" key="12">
    <source>
        <dbReference type="ARBA" id="ARBA00055680"/>
    </source>
</evidence>
<comment type="subunit">
    <text evidence="5 13 14">Homodimer.</text>
</comment>
<dbReference type="GO" id="GO:0006094">
    <property type="term" value="P:gluconeogenesis"/>
    <property type="evidence" value="ECO:0007669"/>
    <property type="project" value="UniProtKB-UniRule"/>
</dbReference>
<dbReference type="GO" id="GO:0019563">
    <property type="term" value="P:glycerol catabolic process"/>
    <property type="evidence" value="ECO:0007669"/>
    <property type="project" value="TreeGrafter"/>
</dbReference>
<evidence type="ECO:0000256" key="9">
    <source>
        <dbReference type="ARBA" id="ARBA00022490"/>
    </source>
</evidence>
<dbReference type="PROSITE" id="PS00171">
    <property type="entry name" value="TIM_1"/>
    <property type="match status" value="1"/>
</dbReference>
<sequence>MRSYLIAGNWKMHGRRDAVVELLAGLKTQLPAEPGADIAVFPPAIYIDLVSRELQGAPVAVGAQNVCDQSKDGAFTGEVSAEMLRDMGCRYVIVGHSERRELYGESSALVAQRAKAAIEAGLTPLVCVGENEAQRDAGNTLDVVGEQLTAVIKVLSTQQLGSIVVAYEPVWAIGTGKTATPAQAQEVHAFIRASLAKQSEEIAATVRIVYGGSVKAGSAGELFAQPDIDGGLVGGASLDAGEFSAICRAAE</sequence>
<feature type="binding site" evidence="13">
    <location>
        <position position="174"/>
    </location>
    <ligand>
        <name>substrate</name>
    </ligand>
</feature>
<proteinExistence type="inferred from homology"/>
<evidence type="ECO:0000256" key="10">
    <source>
        <dbReference type="ARBA" id="ARBA00023152"/>
    </source>
</evidence>
<protein>
    <recommendedName>
        <fullName evidence="7 13">Triosephosphate isomerase</fullName>
        <shortName evidence="13">TIM</shortName>
        <shortName evidence="13">TPI</shortName>
        <ecNumber evidence="6 13">5.3.1.1</ecNumber>
    </recommendedName>
    <alternativeName>
        <fullName evidence="13">Triose-phosphate isomerase</fullName>
    </alternativeName>
</protein>
<comment type="catalytic activity">
    <reaction evidence="1 13 14">
        <text>D-glyceraldehyde 3-phosphate = dihydroxyacetone phosphate</text>
        <dbReference type="Rhea" id="RHEA:18585"/>
        <dbReference type="ChEBI" id="CHEBI:57642"/>
        <dbReference type="ChEBI" id="CHEBI:59776"/>
        <dbReference type="EC" id="5.3.1.1"/>
    </reaction>
</comment>
<evidence type="ECO:0000256" key="14">
    <source>
        <dbReference type="RuleBase" id="RU363013"/>
    </source>
</evidence>
<dbReference type="GO" id="GO:0005829">
    <property type="term" value="C:cytosol"/>
    <property type="evidence" value="ECO:0007669"/>
    <property type="project" value="TreeGrafter"/>
</dbReference>
<comment type="pathway">
    <text evidence="13 14">Carbohydrate degradation; glycolysis; D-glyceraldehyde 3-phosphate from glycerone phosphate: step 1/1.</text>
</comment>
<comment type="subcellular location">
    <subcellularLocation>
        <location evidence="13 14">Cytoplasm</location>
    </subcellularLocation>
</comment>
<dbReference type="KEGG" id="snan:I6N98_15395"/>
<feature type="binding site" evidence="13">
    <location>
        <begin position="234"/>
        <end position="235"/>
    </location>
    <ligand>
        <name>substrate</name>
    </ligand>
</feature>
<keyword evidence="11 13" id="KW-0413">Isomerase</keyword>
<dbReference type="GO" id="GO:0046166">
    <property type="term" value="P:glyceraldehyde-3-phosphate biosynthetic process"/>
    <property type="evidence" value="ECO:0007669"/>
    <property type="project" value="TreeGrafter"/>
</dbReference>
<evidence type="ECO:0000256" key="3">
    <source>
        <dbReference type="ARBA" id="ARBA00004939"/>
    </source>
</evidence>
<evidence type="ECO:0000256" key="1">
    <source>
        <dbReference type="ARBA" id="ARBA00000474"/>
    </source>
</evidence>
<dbReference type="Pfam" id="PF00121">
    <property type="entry name" value="TIM"/>
    <property type="match status" value="1"/>
</dbReference>
<evidence type="ECO:0000313" key="16">
    <source>
        <dbReference type="Proteomes" id="UP000596063"/>
    </source>
</evidence>
<keyword evidence="8 13" id="KW-0312">Gluconeogenesis</keyword>
<dbReference type="PROSITE" id="PS51440">
    <property type="entry name" value="TIM_2"/>
    <property type="match status" value="1"/>
</dbReference>
<dbReference type="Gene3D" id="3.20.20.70">
    <property type="entry name" value="Aldolase class I"/>
    <property type="match status" value="1"/>
</dbReference>
<accession>A0A7T4QZJ3</accession>
<evidence type="ECO:0000256" key="13">
    <source>
        <dbReference type="HAMAP-Rule" id="MF_00147"/>
    </source>
</evidence>
<feature type="binding site" evidence="13">
    <location>
        <begin position="9"/>
        <end position="11"/>
    </location>
    <ligand>
        <name>substrate</name>
    </ligand>
</feature>
<dbReference type="UniPathway" id="UPA00109">
    <property type="reaction ID" value="UER00189"/>
</dbReference>
<keyword evidence="16" id="KW-1185">Reference proteome</keyword>
<name>A0A7T4QZJ3_9GAMM</name>
<dbReference type="GO" id="GO:0006096">
    <property type="term" value="P:glycolytic process"/>
    <property type="evidence" value="ECO:0007669"/>
    <property type="project" value="UniProtKB-UniRule"/>
</dbReference>
<dbReference type="FunFam" id="3.20.20.70:FF:000020">
    <property type="entry name" value="Triosephosphate isomerase"/>
    <property type="match status" value="1"/>
</dbReference>
<dbReference type="InterPro" id="IPR020861">
    <property type="entry name" value="Triosephosphate_isomerase_AS"/>
</dbReference>
<feature type="active site" description="Electrophile" evidence="13">
    <location>
        <position position="96"/>
    </location>
</feature>
<dbReference type="HAMAP" id="MF_00147_B">
    <property type="entry name" value="TIM_B"/>
    <property type="match status" value="1"/>
</dbReference>
<dbReference type="NCBIfam" id="TIGR00419">
    <property type="entry name" value="tim"/>
    <property type="match status" value="1"/>
</dbReference>
<comment type="pathway">
    <text evidence="2 13 14">Carbohydrate biosynthesis; gluconeogenesis.</text>
</comment>
<evidence type="ECO:0000256" key="2">
    <source>
        <dbReference type="ARBA" id="ARBA00004742"/>
    </source>
</evidence>
<evidence type="ECO:0000313" key="15">
    <source>
        <dbReference type="EMBL" id="QQD17710.1"/>
    </source>
</evidence>
<keyword evidence="9 13" id="KW-0963">Cytoplasm</keyword>
<feature type="active site" description="Proton acceptor" evidence="13">
    <location>
        <position position="168"/>
    </location>
</feature>
<dbReference type="InterPro" id="IPR013785">
    <property type="entry name" value="Aldolase_TIM"/>
</dbReference>